<reference evidence="2" key="1">
    <citation type="journal article" date="2023" name="Mol. Biol. Evol.">
        <title>Third-Generation Sequencing Reveals the Adaptive Role of the Epigenome in Three Deep-Sea Polychaetes.</title>
        <authorList>
            <person name="Perez M."/>
            <person name="Aroh O."/>
            <person name="Sun Y."/>
            <person name="Lan Y."/>
            <person name="Juniper S.K."/>
            <person name="Young C.R."/>
            <person name="Angers B."/>
            <person name="Qian P.Y."/>
        </authorList>
    </citation>
    <scope>NUCLEOTIDE SEQUENCE</scope>
    <source>
        <strain evidence="2">P08H-3</strain>
    </source>
</reference>
<evidence type="ECO:0000313" key="3">
    <source>
        <dbReference type="Proteomes" id="UP001208570"/>
    </source>
</evidence>
<organism evidence="2 3">
    <name type="scientific">Paralvinella palmiformis</name>
    <dbReference type="NCBI Taxonomy" id="53620"/>
    <lineage>
        <taxon>Eukaryota</taxon>
        <taxon>Metazoa</taxon>
        <taxon>Spiralia</taxon>
        <taxon>Lophotrochozoa</taxon>
        <taxon>Annelida</taxon>
        <taxon>Polychaeta</taxon>
        <taxon>Sedentaria</taxon>
        <taxon>Canalipalpata</taxon>
        <taxon>Terebellida</taxon>
        <taxon>Terebelliformia</taxon>
        <taxon>Alvinellidae</taxon>
        <taxon>Paralvinella</taxon>
    </lineage>
</organism>
<gene>
    <name evidence="2" type="ORF">LSH36_756g02029</name>
</gene>
<keyword evidence="3" id="KW-1185">Reference proteome</keyword>
<dbReference type="AlphaFoldDB" id="A0AAD9J2H3"/>
<evidence type="ECO:0000256" key="1">
    <source>
        <dbReference type="SAM" id="MobiDB-lite"/>
    </source>
</evidence>
<feature type="region of interest" description="Disordered" evidence="1">
    <location>
        <begin position="41"/>
        <end position="67"/>
    </location>
</feature>
<name>A0AAD9J2H3_9ANNE</name>
<proteinExistence type="predicted"/>
<evidence type="ECO:0008006" key="4">
    <source>
        <dbReference type="Google" id="ProtNLM"/>
    </source>
</evidence>
<evidence type="ECO:0000313" key="2">
    <source>
        <dbReference type="EMBL" id="KAK2144455.1"/>
    </source>
</evidence>
<accession>A0AAD9J2H3</accession>
<dbReference type="Proteomes" id="UP001208570">
    <property type="component" value="Unassembled WGS sequence"/>
</dbReference>
<feature type="compositionally biased region" description="Polar residues" evidence="1">
    <location>
        <begin position="58"/>
        <end position="67"/>
    </location>
</feature>
<dbReference type="Gene3D" id="2.20.25.240">
    <property type="match status" value="1"/>
</dbReference>
<sequence>MYTKKASYKTTVRWECSRRCSKQYKGSLTTDTEMARVIRSSAHSHDGSKVTVAAINGPDNTEGPSQY</sequence>
<dbReference type="EMBL" id="JAODUP010000756">
    <property type="protein sequence ID" value="KAK2144455.1"/>
    <property type="molecule type" value="Genomic_DNA"/>
</dbReference>
<protein>
    <recommendedName>
        <fullName evidence="4">FLYWCH-type domain-containing protein</fullName>
    </recommendedName>
</protein>
<comment type="caution">
    <text evidence="2">The sequence shown here is derived from an EMBL/GenBank/DDBJ whole genome shotgun (WGS) entry which is preliminary data.</text>
</comment>